<dbReference type="EMBL" id="CP114014">
    <property type="protein sequence ID" value="XAY03759.1"/>
    <property type="molecule type" value="Genomic_DNA"/>
</dbReference>
<evidence type="ECO:0008006" key="3">
    <source>
        <dbReference type="Google" id="ProtNLM"/>
    </source>
</evidence>
<reference evidence="2" key="1">
    <citation type="submission" date="2022-12" db="EMBL/GenBank/DDBJ databases">
        <title>Paraconexibacter alkalitolerans sp. nov. and Baekduia alba sp. nov., isolated from soil and emended description of the genera Paraconexibacter (Chun et al., 2020) and Baekduia (An et al., 2020).</title>
        <authorList>
            <person name="Vieira S."/>
            <person name="Huber K.J."/>
            <person name="Geppert A."/>
            <person name="Wolf J."/>
            <person name="Neumann-Schaal M."/>
            <person name="Muesken M."/>
            <person name="Overmann J."/>
        </authorList>
    </citation>
    <scope>NUCLEOTIDE SEQUENCE</scope>
    <source>
        <strain evidence="2">AEG42_29</strain>
    </source>
</reference>
<protein>
    <recommendedName>
        <fullName evidence="3">Tat pathway signal sequence domain protein</fullName>
    </recommendedName>
</protein>
<feature type="chain" id="PRO_5043391815" description="Tat pathway signal sequence domain protein" evidence="1">
    <location>
        <begin position="25"/>
        <end position="151"/>
    </location>
</feature>
<proteinExistence type="predicted"/>
<evidence type="ECO:0000313" key="2">
    <source>
        <dbReference type="EMBL" id="XAY03759.1"/>
    </source>
</evidence>
<accession>A0AAU7AQB8</accession>
<keyword evidence="1" id="KW-0732">Signal</keyword>
<dbReference type="AlphaFoldDB" id="A0AAU7AQB8"/>
<feature type="signal peptide" evidence="1">
    <location>
        <begin position="1"/>
        <end position="24"/>
    </location>
</feature>
<sequence>MSRRFLAALAAVLVLAAGVVAAVAAVGTGDGAGDARASSGSQVVVRFDKGGGFAGVDVRTRIRGDRRVTVTERGRATRRHTLKAATLTALRKTLDAAELGEKLPGPQGGCADCFVYSITYKGRRVTFDEAAVPGRLKKPLAELSRIARGSR</sequence>
<organism evidence="2">
    <name type="scientific">Paraconexibacter sp. AEG42_29</name>
    <dbReference type="NCBI Taxonomy" id="2997339"/>
    <lineage>
        <taxon>Bacteria</taxon>
        <taxon>Bacillati</taxon>
        <taxon>Actinomycetota</taxon>
        <taxon>Thermoleophilia</taxon>
        <taxon>Solirubrobacterales</taxon>
        <taxon>Paraconexibacteraceae</taxon>
        <taxon>Paraconexibacter</taxon>
    </lineage>
</organism>
<dbReference type="KEGG" id="parq:DSM112329_00579"/>
<name>A0AAU7AQB8_9ACTN</name>
<dbReference type="RefSeq" id="WP_354700311.1">
    <property type="nucleotide sequence ID" value="NZ_CP114014.1"/>
</dbReference>
<evidence type="ECO:0000256" key="1">
    <source>
        <dbReference type="SAM" id="SignalP"/>
    </source>
</evidence>
<gene>
    <name evidence="2" type="ORF">DSM112329_00579</name>
</gene>